<evidence type="ECO:0000259" key="8">
    <source>
        <dbReference type="PROSITE" id="PS51101"/>
    </source>
</evidence>
<reference evidence="9 10" key="1">
    <citation type="submission" date="2016-11" db="EMBL/GenBank/DDBJ databases">
        <authorList>
            <person name="Jaros S."/>
            <person name="Januszkiewicz K."/>
            <person name="Wedrychowicz H."/>
        </authorList>
    </citation>
    <scope>NUCLEOTIDE SEQUENCE [LARGE SCALE GENOMIC DNA]</scope>
    <source>
        <strain evidence="9 10">DSM 21864</strain>
    </source>
</reference>
<name>A0A1M6GVS8_9CLOT</name>
<evidence type="ECO:0000256" key="3">
    <source>
        <dbReference type="ARBA" id="ARBA00022490"/>
    </source>
</evidence>
<evidence type="ECO:0000256" key="5">
    <source>
        <dbReference type="ARBA" id="ARBA00022679"/>
    </source>
</evidence>
<evidence type="ECO:0000313" key="10">
    <source>
        <dbReference type="Proteomes" id="UP000184080"/>
    </source>
</evidence>
<dbReference type="InterPro" id="IPR004720">
    <property type="entry name" value="PTS_IIB_sorbose-sp"/>
</dbReference>
<dbReference type="GO" id="GO:0005737">
    <property type="term" value="C:cytoplasm"/>
    <property type="evidence" value="ECO:0007669"/>
    <property type="project" value="UniProtKB-SubCell"/>
</dbReference>
<keyword evidence="10" id="KW-1185">Reference proteome</keyword>
<evidence type="ECO:0000256" key="1">
    <source>
        <dbReference type="ARBA" id="ARBA00004496"/>
    </source>
</evidence>
<evidence type="ECO:0000256" key="4">
    <source>
        <dbReference type="ARBA" id="ARBA00022597"/>
    </source>
</evidence>
<sequence>MLKIVRLDDRLVHGQIINNWCTNEDITEIMLINKEVANNEIRKIIIQMSVPKGINILFCDVDSALEVFEEEIEYENLMVIFGNPFEILEFIEKGGNINSINIGGMSYKEGRNRLSTAIYINEEELNALKKISEHGIPLEIRVLPTDKSVIFK</sequence>
<dbReference type="OrthoDB" id="9788818at2"/>
<evidence type="ECO:0000256" key="2">
    <source>
        <dbReference type="ARBA" id="ARBA00022448"/>
    </source>
</evidence>
<keyword evidence="3" id="KW-0963">Cytoplasm</keyword>
<dbReference type="RefSeq" id="WP_073006556.1">
    <property type="nucleotide sequence ID" value="NZ_FQZO01000003.1"/>
</dbReference>
<keyword evidence="2" id="KW-0813">Transport</keyword>
<dbReference type="PROSITE" id="PS51101">
    <property type="entry name" value="PTS_EIIB_TYPE_4"/>
    <property type="match status" value="1"/>
</dbReference>
<dbReference type="InterPro" id="IPR036667">
    <property type="entry name" value="PTS_IIB_sorbose-sp_sf"/>
</dbReference>
<evidence type="ECO:0000256" key="7">
    <source>
        <dbReference type="ARBA" id="ARBA00022777"/>
    </source>
</evidence>
<dbReference type="Proteomes" id="UP000184080">
    <property type="component" value="Unassembled WGS sequence"/>
</dbReference>
<organism evidence="9 10">
    <name type="scientific">Clostridium amylolyticum</name>
    <dbReference type="NCBI Taxonomy" id="1121298"/>
    <lineage>
        <taxon>Bacteria</taxon>
        <taxon>Bacillati</taxon>
        <taxon>Bacillota</taxon>
        <taxon>Clostridia</taxon>
        <taxon>Eubacteriales</taxon>
        <taxon>Clostridiaceae</taxon>
        <taxon>Clostridium</taxon>
    </lineage>
</organism>
<accession>A0A1M6GVS8</accession>
<dbReference type="SUPFAM" id="SSF52728">
    <property type="entry name" value="PTS IIb component"/>
    <property type="match status" value="1"/>
</dbReference>
<keyword evidence="4" id="KW-0762">Sugar transport</keyword>
<dbReference type="GO" id="GO:0009401">
    <property type="term" value="P:phosphoenolpyruvate-dependent sugar phosphotransferase system"/>
    <property type="evidence" value="ECO:0007669"/>
    <property type="project" value="UniProtKB-KW"/>
</dbReference>
<feature type="domain" description="PTS EIIB type-4" evidence="8">
    <location>
        <begin position="1"/>
        <end position="152"/>
    </location>
</feature>
<keyword evidence="7" id="KW-0418">Kinase</keyword>
<keyword evidence="5" id="KW-0808">Transferase</keyword>
<dbReference type="STRING" id="1121298.SAMN05444401_2264"/>
<protein>
    <submittedName>
        <fullName evidence="9">PTS system, mannose-specific IIB component/PTS system, sorbose-specific IIB component</fullName>
    </submittedName>
</protein>
<comment type="subcellular location">
    <subcellularLocation>
        <location evidence="1">Cytoplasm</location>
    </subcellularLocation>
</comment>
<evidence type="ECO:0000313" key="9">
    <source>
        <dbReference type="EMBL" id="SHJ13990.1"/>
    </source>
</evidence>
<dbReference type="EMBL" id="FQZO01000003">
    <property type="protein sequence ID" value="SHJ13990.1"/>
    <property type="molecule type" value="Genomic_DNA"/>
</dbReference>
<dbReference type="GO" id="GO:0016301">
    <property type="term" value="F:kinase activity"/>
    <property type="evidence" value="ECO:0007669"/>
    <property type="project" value="UniProtKB-KW"/>
</dbReference>
<dbReference type="Gene3D" id="3.40.35.10">
    <property type="entry name" value="Phosphotransferase system, sorbose subfamily IIB component"/>
    <property type="match status" value="1"/>
</dbReference>
<dbReference type="AlphaFoldDB" id="A0A1M6GVS8"/>
<evidence type="ECO:0000256" key="6">
    <source>
        <dbReference type="ARBA" id="ARBA00022683"/>
    </source>
</evidence>
<keyword evidence="6" id="KW-0598">Phosphotransferase system</keyword>
<dbReference type="Pfam" id="PF03830">
    <property type="entry name" value="PTSIIB_sorb"/>
    <property type="match status" value="1"/>
</dbReference>
<proteinExistence type="predicted"/>
<gene>
    <name evidence="9" type="ORF">SAMN05444401_2264</name>
</gene>
<dbReference type="GO" id="GO:0008982">
    <property type="term" value="F:protein-N(PI)-phosphohistidine-sugar phosphotransferase activity"/>
    <property type="evidence" value="ECO:0007669"/>
    <property type="project" value="InterPro"/>
</dbReference>